<keyword evidence="3" id="KW-1185">Reference proteome</keyword>
<evidence type="ECO:0008006" key="4">
    <source>
        <dbReference type="Google" id="ProtNLM"/>
    </source>
</evidence>
<dbReference type="SUPFAM" id="SSF53098">
    <property type="entry name" value="Ribonuclease H-like"/>
    <property type="match status" value="1"/>
</dbReference>
<gene>
    <name evidence="2" type="ORF">MYCIT1_LOCUS23129</name>
</gene>
<evidence type="ECO:0000313" key="2">
    <source>
        <dbReference type="EMBL" id="CAK5275411.1"/>
    </source>
</evidence>
<dbReference type="Gene3D" id="3.30.420.10">
    <property type="entry name" value="Ribonuclease H-like superfamily/Ribonuclease H"/>
    <property type="match status" value="1"/>
</dbReference>
<dbReference type="InterPro" id="IPR036397">
    <property type="entry name" value="RNaseH_sf"/>
</dbReference>
<feature type="region of interest" description="Disordered" evidence="1">
    <location>
        <begin position="1"/>
        <end position="48"/>
    </location>
</feature>
<dbReference type="GO" id="GO:0003676">
    <property type="term" value="F:nucleic acid binding"/>
    <property type="evidence" value="ECO:0007669"/>
    <property type="project" value="InterPro"/>
</dbReference>
<comment type="caution">
    <text evidence="2">The sequence shown here is derived from an EMBL/GenBank/DDBJ whole genome shotgun (WGS) entry which is preliminary data.</text>
</comment>
<evidence type="ECO:0000256" key="1">
    <source>
        <dbReference type="SAM" id="MobiDB-lite"/>
    </source>
</evidence>
<reference evidence="2" key="1">
    <citation type="submission" date="2023-11" db="EMBL/GenBank/DDBJ databases">
        <authorList>
            <person name="De Vega J J."/>
            <person name="De Vega J J."/>
        </authorList>
    </citation>
    <scope>NUCLEOTIDE SEQUENCE</scope>
</reference>
<organism evidence="2 3">
    <name type="scientific">Mycena citricolor</name>
    <dbReference type="NCBI Taxonomy" id="2018698"/>
    <lineage>
        <taxon>Eukaryota</taxon>
        <taxon>Fungi</taxon>
        <taxon>Dikarya</taxon>
        <taxon>Basidiomycota</taxon>
        <taxon>Agaricomycotina</taxon>
        <taxon>Agaricomycetes</taxon>
        <taxon>Agaricomycetidae</taxon>
        <taxon>Agaricales</taxon>
        <taxon>Marasmiineae</taxon>
        <taxon>Mycenaceae</taxon>
        <taxon>Mycena</taxon>
    </lineage>
</organism>
<dbReference type="Proteomes" id="UP001295794">
    <property type="component" value="Unassembled WGS sequence"/>
</dbReference>
<protein>
    <recommendedName>
        <fullName evidence="4">3'-5' exonuclease domain-containing protein</fullName>
    </recommendedName>
</protein>
<accession>A0AAD2K2Q7</accession>
<proteinExistence type="predicted"/>
<dbReference type="InterPro" id="IPR012337">
    <property type="entry name" value="RNaseH-like_sf"/>
</dbReference>
<feature type="compositionally biased region" description="Polar residues" evidence="1">
    <location>
        <begin position="851"/>
        <end position="860"/>
    </location>
</feature>
<dbReference type="EMBL" id="CAVNYO010000405">
    <property type="protein sequence ID" value="CAK5275411.1"/>
    <property type="molecule type" value="Genomic_DNA"/>
</dbReference>
<feature type="region of interest" description="Disordered" evidence="1">
    <location>
        <begin position="72"/>
        <end position="97"/>
    </location>
</feature>
<feature type="compositionally biased region" description="Polar residues" evidence="1">
    <location>
        <begin position="74"/>
        <end position="97"/>
    </location>
</feature>
<feature type="region of interest" description="Disordered" evidence="1">
    <location>
        <begin position="843"/>
        <end position="880"/>
    </location>
</feature>
<sequence>MDELPQDPPKQGRGGFRVGAGRKPKPVTSVSEPQIREPTKTSASQRLVSGAPIPNFFLPRSQSRPAALGVFSTDPRSSGPSVMGATTTQGHSQRPSFWSSVAPTTAAINRQTTAHELHQPSTLAPPELAQLQDGIGFLEANDERGDVTAGADRRLDESLVDELTDNNPSANSEAAQAETRDAEVLAESVSEKFLKELQSRISQEIQKYDMPLCYKNGQFFDRAPHPVFSLQGGNASAGGLEPAKLYARDTFIWLPMHLPGHPSRFKCTCSEALSLNDPIARRVRSIPEDFFLYTNRFICDSRRNNNKGCGQSFQGTDPHIIAQLPRFVQAAFPAYISTRGAISKLMMRLMTNTFAARFGPAPFAELVSEIQHRSHADWELMYLIAASFYGWRLKQSFSAFADRLNYAGSLPSVTYLKSMFTDYMSAHRIFVDRFVASLPLTIAKADHTFAFLKHMGGVKGEKIFDAAYTVINEFEEVRGHSLTLTKSLSFVKEMYTRILQGLADSQNPPTQILYTDSPRLERVFHEGINAELQKNVTPVTNWSDLPAFRRTESILPQHIMDAVEIEATANGILQDSMESSSDLLHVLAIAIKATDYERGLRIDSIQVRTVDKILVFEMTAYKTRSQFPPSLLAILTNPSLIKVGYDIRASLERLASVFNLADLLTVLHSRNPPILDLGKLSKLKGAVNDHTATLHALAGAVLKRCYTWSRLGDGLWDKIDCQWQIYANLAAQSTVGLPLSPAQATKHGHPVTLVHGLMDVQGTTKRINITASRSLVQISKVLVPGDIHSLHKQTLEWISAHGTSIVVSTSQLRTRGRFEPVRVRPLANTIGVPAPPTEVTDYPEFIPHIPNNGSQSSENDSLCDLDSANSESNDDSDADVDEDEYAQFTYNTFDQQVYFEVDATLSEESLIDNFNHDALHFMDRVLRLLSKKNSAYKAFAHDFSEAIFIRDQSDEAAVRAVLEKNGISWDYFKQAKASQLYRRIRRIIPPPHILLPRLDKLFNAYSNLTCSTRQGSGSFFTPEARDQWKNLRETAKLGYLSDPPSIPLYYLMGKDRDGLNIYRTVCGTNSIEGGFHMAIRRIFGSLKASAELAECLLVNWILRRNIQVGFHNRTGSKYCGHYALWDRDEIVELAVAVGVNPSFPIPRVLPTRIATSETIGILPISQDLALDLDIATLPRPHITGVPHHRDTPVHMLTHLSTKPTNQYRYLQLRQLTLYPVLPVHTFAEFTIFKAHVDNLSFRKSSQTHLGHERWKNVDFDKFAAFWNKMVSGQSRTVTDTNQRLYYKIPPQLEAHHKRVIARSSELATLASGGNFAARQPFLNMLANTARMDAPAAIRFPSGLHELDLSLEETYDFGSFTAAAGIPIVPGHDVDYGAEDLPIPPIVPANEVQRAEEVPNTRVIENSHLGPEIQDQAATVAQQFPQIGRFSAVPERQTKLAAPRFHPYQPQVMFQSQPAQSREAGDDRCALCTNDYCARRWLCKGKGNRSRCTCDHPKIARTFRVRISEAVIEDLYRLGDAAVAEARRKRRERQSSQRK</sequence>
<evidence type="ECO:0000313" key="3">
    <source>
        <dbReference type="Proteomes" id="UP001295794"/>
    </source>
</evidence>
<name>A0AAD2K2Q7_9AGAR</name>